<evidence type="ECO:0000313" key="10">
    <source>
        <dbReference type="EMBL" id="SEB53718.1"/>
    </source>
</evidence>
<dbReference type="Pfam" id="PF02321">
    <property type="entry name" value="OEP"/>
    <property type="match status" value="2"/>
</dbReference>
<dbReference type="AlphaFoldDB" id="A0A1H4K6L2"/>
<dbReference type="OrthoDB" id="9811587at2"/>
<evidence type="ECO:0000256" key="8">
    <source>
        <dbReference type="SAM" id="Coils"/>
    </source>
</evidence>
<dbReference type="GO" id="GO:1990281">
    <property type="term" value="C:efflux pump complex"/>
    <property type="evidence" value="ECO:0007669"/>
    <property type="project" value="TreeGrafter"/>
</dbReference>
<keyword evidence="3" id="KW-0813">Transport</keyword>
<reference evidence="10 11" key="1">
    <citation type="submission" date="2016-10" db="EMBL/GenBank/DDBJ databases">
        <authorList>
            <person name="de Groot N.N."/>
        </authorList>
    </citation>
    <scope>NUCLEOTIDE SEQUENCE [LARGE SCALE GENOMIC DNA]</scope>
    <source>
        <strain evidence="10 11">MAR_2009_71</strain>
    </source>
</reference>
<dbReference type="InterPro" id="IPR051906">
    <property type="entry name" value="TolC-like"/>
</dbReference>
<gene>
    <name evidence="10" type="ORF">SAMN05192540_0761</name>
</gene>
<name>A0A1H4K6L2_9FLAO</name>
<organism evidence="10 11">
    <name type="scientific">Maribacter dokdonensis</name>
    <dbReference type="NCBI Taxonomy" id="320912"/>
    <lineage>
        <taxon>Bacteria</taxon>
        <taxon>Pseudomonadati</taxon>
        <taxon>Bacteroidota</taxon>
        <taxon>Flavobacteriia</taxon>
        <taxon>Flavobacteriales</taxon>
        <taxon>Flavobacteriaceae</taxon>
        <taxon>Maribacter</taxon>
    </lineage>
</organism>
<feature type="coiled-coil region" evidence="8">
    <location>
        <begin position="338"/>
        <end position="387"/>
    </location>
</feature>
<evidence type="ECO:0000256" key="4">
    <source>
        <dbReference type="ARBA" id="ARBA00022452"/>
    </source>
</evidence>
<evidence type="ECO:0000256" key="1">
    <source>
        <dbReference type="ARBA" id="ARBA00004442"/>
    </source>
</evidence>
<evidence type="ECO:0000256" key="9">
    <source>
        <dbReference type="SAM" id="SignalP"/>
    </source>
</evidence>
<dbReference type="SUPFAM" id="SSF56954">
    <property type="entry name" value="Outer membrane efflux proteins (OEP)"/>
    <property type="match status" value="1"/>
</dbReference>
<evidence type="ECO:0000256" key="3">
    <source>
        <dbReference type="ARBA" id="ARBA00022448"/>
    </source>
</evidence>
<comment type="subcellular location">
    <subcellularLocation>
        <location evidence="1">Cell outer membrane</location>
    </subcellularLocation>
</comment>
<protein>
    <submittedName>
        <fullName evidence="10">Outer membrane protein TolC</fullName>
    </submittedName>
</protein>
<feature type="signal peptide" evidence="9">
    <location>
        <begin position="1"/>
        <end position="21"/>
    </location>
</feature>
<dbReference type="InterPro" id="IPR003423">
    <property type="entry name" value="OMP_efflux"/>
</dbReference>
<keyword evidence="9" id="KW-0732">Signal</keyword>
<dbReference type="PANTHER" id="PTHR30026">
    <property type="entry name" value="OUTER MEMBRANE PROTEIN TOLC"/>
    <property type="match status" value="1"/>
</dbReference>
<dbReference type="Proteomes" id="UP000183038">
    <property type="component" value="Unassembled WGS sequence"/>
</dbReference>
<dbReference type="RefSeq" id="WP_074670225.1">
    <property type="nucleotide sequence ID" value="NZ_FNTB01000001.1"/>
</dbReference>
<keyword evidence="5" id="KW-0812">Transmembrane</keyword>
<keyword evidence="8" id="KW-0175">Coiled coil</keyword>
<keyword evidence="7" id="KW-0998">Cell outer membrane</keyword>
<keyword evidence="6" id="KW-0472">Membrane</keyword>
<dbReference type="GO" id="GO:0015288">
    <property type="term" value="F:porin activity"/>
    <property type="evidence" value="ECO:0007669"/>
    <property type="project" value="TreeGrafter"/>
</dbReference>
<keyword evidence="4" id="KW-1134">Transmembrane beta strand</keyword>
<dbReference type="EMBL" id="FNTB01000001">
    <property type="protein sequence ID" value="SEB53718.1"/>
    <property type="molecule type" value="Genomic_DNA"/>
</dbReference>
<proteinExistence type="inferred from homology"/>
<feature type="chain" id="PRO_5010198131" evidence="9">
    <location>
        <begin position="22"/>
        <end position="450"/>
    </location>
</feature>
<evidence type="ECO:0000256" key="7">
    <source>
        <dbReference type="ARBA" id="ARBA00023237"/>
    </source>
</evidence>
<comment type="similarity">
    <text evidence="2">Belongs to the outer membrane factor (OMF) (TC 1.B.17) family.</text>
</comment>
<evidence type="ECO:0000256" key="5">
    <source>
        <dbReference type="ARBA" id="ARBA00022692"/>
    </source>
</evidence>
<dbReference type="PANTHER" id="PTHR30026:SF20">
    <property type="entry name" value="OUTER MEMBRANE PROTEIN TOLC"/>
    <property type="match status" value="1"/>
</dbReference>
<evidence type="ECO:0000256" key="6">
    <source>
        <dbReference type="ARBA" id="ARBA00023136"/>
    </source>
</evidence>
<dbReference type="GO" id="GO:0015562">
    <property type="term" value="F:efflux transmembrane transporter activity"/>
    <property type="evidence" value="ECO:0007669"/>
    <property type="project" value="InterPro"/>
</dbReference>
<sequence length="450" mass="51226">MNKKFKITTLLLLTIWASVFAQESWTLDECVSYALAHNLQLNDFKYTNQSNKETYRQSVRNLLPSVNASSSYLVNYGRAEDPNTGTFVNQDFYSNNYSLESSIDLFQGFQKINAIKASKLLFKATKEDVLQQKYLLAFRVMQAFYDIQFFEGLVAISKEQLMVSQTNYNLVEKQVELGLKAGADLYEAESLLLTDKLNVTQSANQLATAKLTLIQEMNLENTSEIEITKELPQVVTDAMVNEIKSDAVYTEAREFLPLIKAQELRAKAARKQVAVSRGRLYPSLSFFAGIGTGYFETTRDTLGKTLPFRQQFRDNTSQYIGVNLSVPISNGWSARSQVKQSKIEKLRAENNLKTQEQELFQTIQQLVQDYNSLLVELVQSNQKMEAQNLAFTIAQKRYEKGLINALELFTAKNLYASAQNENLQVKLRSEINKSTLDFYRGLPVFNIEAN</sequence>
<dbReference type="Gene3D" id="1.20.1600.10">
    <property type="entry name" value="Outer membrane efflux proteins (OEP)"/>
    <property type="match status" value="1"/>
</dbReference>
<evidence type="ECO:0000313" key="11">
    <source>
        <dbReference type="Proteomes" id="UP000183038"/>
    </source>
</evidence>
<evidence type="ECO:0000256" key="2">
    <source>
        <dbReference type="ARBA" id="ARBA00007613"/>
    </source>
</evidence>
<accession>A0A1H4K6L2</accession>
<dbReference type="GO" id="GO:0009279">
    <property type="term" value="C:cell outer membrane"/>
    <property type="evidence" value="ECO:0007669"/>
    <property type="project" value="UniProtKB-SubCell"/>
</dbReference>